<dbReference type="InterPro" id="IPR050767">
    <property type="entry name" value="Sel1_AlgK"/>
</dbReference>
<organism evidence="2 3">
    <name type="scientific">Affinibrenneria salicis</name>
    <dbReference type="NCBI Taxonomy" id="2590031"/>
    <lineage>
        <taxon>Bacteria</taxon>
        <taxon>Pseudomonadati</taxon>
        <taxon>Pseudomonadota</taxon>
        <taxon>Gammaproteobacteria</taxon>
        <taxon>Enterobacterales</taxon>
        <taxon>Pectobacteriaceae</taxon>
        <taxon>Affinibrenneria</taxon>
    </lineage>
</organism>
<dbReference type="Proteomes" id="UP000335415">
    <property type="component" value="Unassembled WGS sequence"/>
</dbReference>
<accession>A0A5J5G514</accession>
<keyword evidence="3" id="KW-1185">Reference proteome</keyword>
<feature type="chain" id="PRO_5023810477" evidence="1">
    <location>
        <begin position="22"/>
        <end position="390"/>
    </location>
</feature>
<proteinExistence type="predicted"/>
<dbReference type="Pfam" id="PF08238">
    <property type="entry name" value="Sel1"/>
    <property type="match status" value="4"/>
</dbReference>
<keyword evidence="1" id="KW-0732">Signal</keyword>
<evidence type="ECO:0000256" key="1">
    <source>
        <dbReference type="SAM" id="SignalP"/>
    </source>
</evidence>
<dbReference type="Gene3D" id="1.25.40.10">
    <property type="entry name" value="Tetratricopeptide repeat domain"/>
    <property type="match status" value="1"/>
</dbReference>
<reference evidence="2 3" key="1">
    <citation type="submission" date="2019-09" db="EMBL/GenBank/DDBJ databases">
        <authorList>
            <person name="Li Y."/>
        </authorList>
    </citation>
    <scope>NUCLEOTIDE SEQUENCE [LARGE SCALE GENOMIC DNA]</scope>
    <source>
        <strain evidence="2 3">L3-3HA</strain>
    </source>
</reference>
<sequence length="390" mass="43201">MIRKATIALLLGLSAISASQANEKTDPRHERTDSDVERKIINEVRSAKARADADTALRPQFIRLATRYLNNSDDRTQRLFNRNGFGKRDILQLARSWARDGDAEINFLVGKLYNSGYADIKDKDIEALKWFRVAAAGGQPEAQNILAMVYDEGLWGVEADGPQAIAWYERAAQQGDDEALVGLAAVYYSGRLVRADYARALSLFERAYKNGSMRAATYLGQMYYSGQYVGVDCDKAGHYYEEGGGSADDFVRACRQDERERKKTGAELPVLTLRHESNFIGDETDPYECKIHFVVATNKLGEVANLRVVVELKNDAGTTSEQTLAFPTIGLTTLDGGMNGQTFGSLQESLLLPMRQSDFCQFSELAYRVKAATATINGQETDLLKAGILQ</sequence>
<dbReference type="SMART" id="SM00671">
    <property type="entry name" value="SEL1"/>
    <property type="match status" value="4"/>
</dbReference>
<dbReference type="InterPro" id="IPR006597">
    <property type="entry name" value="Sel1-like"/>
</dbReference>
<dbReference type="RefSeq" id="WP_150434210.1">
    <property type="nucleotide sequence ID" value="NZ_VYKJ01000002.1"/>
</dbReference>
<dbReference type="PANTHER" id="PTHR11102">
    <property type="entry name" value="SEL-1-LIKE PROTEIN"/>
    <property type="match status" value="1"/>
</dbReference>
<name>A0A5J5G514_9GAMM</name>
<evidence type="ECO:0000313" key="3">
    <source>
        <dbReference type="Proteomes" id="UP000335415"/>
    </source>
</evidence>
<dbReference type="AlphaFoldDB" id="A0A5J5G514"/>
<dbReference type="EMBL" id="VYKJ01000002">
    <property type="protein sequence ID" value="KAA9001973.1"/>
    <property type="molecule type" value="Genomic_DNA"/>
</dbReference>
<dbReference type="InterPro" id="IPR011990">
    <property type="entry name" value="TPR-like_helical_dom_sf"/>
</dbReference>
<dbReference type="PANTHER" id="PTHR11102:SF160">
    <property type="entry name" value="ERAD-ASSOCIATED E3 UBIQUITIN-PROTEIN LIGASE COMPONENT HRD3"/>
    <property type="match status" value="1"/>
</dbReference>
<dbReference type="OrthoDB" id="1442375at2"/>
<protein>
    <submittedName>
        <fullName evidence="2">Sel1 repeat family protein</fullName>
    </submittedName>
</protein>
<feature type="signal peptide" evidence="1">
    <location>
        <begin position="1"/>
        <end position="21"/>
    </location>
</feature>
<dbReference type="SUPFAM" id="SSF81901">
    <property type="entry name" value="HCP-like"/>
    <property type="match status" value="1"/>
</dbReference>
<comment type="caution">
    <text evidence="2">The sequence shown here is derived from an EMBL/GenBank/DDBJ whole genome shotgun (WGS) entry which is preliminary data.</text>
</comment>
<evidence type="ECO:0000313" key="2">
    <source>
        <dbReference type="EMBL" id="KAA9001973.1"/>
    </source>
</evidence>
<gene>
    <name evidence="2" type="ORF">FJU30_06760</name>
</gene>